<dbReference type="Proteomes" id="UP000297998">
    <property type="component" value="Unassembled WGS sequence"/>
</dbReference>
<dbReference type="AlphaFoldDB" id="A0A4Z1BLI5"/>
<protein>
    <submittedName>
        <fullName evidence="1">Uncharacterized protein</fullName>
    </submittedName>
</protein>
<accession>A0A4Z1BLI5</accession>
<evidence type="ECO:0000313" key="1">
    <source>
        <dbReference type="EMBL" id="TGN22995.1"/>
    </source>
</evidence>
<evidence type="ECO:0000313" key="2">
    <source>
        <dbReference type="Proteomes" id="UP000297998"/>
    </source>
</evidence>
<dbReference type="EMBL" id="SRPE01000013">
    <property type="protein sequence ID" value="TGN22995.1"/>
    <property type="molecule type" value="Genomic_DNA"/>
</dbReference>
<name>A0A4Z1BLI5_9FLAO</name>
<comment type="caution">
    <text evidence="1">The sequence shown here is derived from an EMBL/GenBank/DDBJ whole genome shotgun (WGS) entry which is preliminary data.</text>
</comment>
<proteinExistence type="predicted"/>
<sequence length="287" mass="33966">MKNIILILLLNGLFVSCKYKESKISTNEVVSIEIKDTIFIENNQVLFIIPSSNNYDEMKKRIGEENFYTIADDANFYSANAHQFLDSLKIKYKNAKSDDIVAYKNDKKTIIVQLLQEKWYTLFNKNGELSKIDLVTFEEDYKNILLKSPNKQDISFVMRESISSPKKVVDNLIFTRDKNDSLQINTKILDYISENTTIKNSGYLIALEDYGYLYRNNWTIKEISEIRAYIFNTSYPLRKKYWSDKFEEWYGGKPENYIGDSDFWKKNNYYGLPKLEEYVRDFIITHH</sequence>
<dbReference type="PROSITE" id="PS51257">
    <property type="entry name" value="PROKAR_LIPOPROTEIN"/>
    <property type="match status" value="1"/>
</dbReference>
<keyword evidence="2" id="KW-1185">Reference proteome</keyword>
<organism evidence="1 2">
    <name type="scientific">Empedobacter tilapiae</name>
    <dbReference type="NCBI Taxonomy" id="2491114"/>
    <lineage>
        <taxon>Bacteria</taxon>
        <taxon>Pseudomonadati</taxon>
        <taxon>Bacteroidota</taxon>
        <taxon>Flavobacteriia</taxon>
        <taxon>Flavobacteriales</taxon>
        <taxon>Weeksellaceae</taxon>
        <taxon>Empedobacter</taxon>
    </lineage>
</organism>
<reference evidence="1 2" key="1">
    <citation type="submission" date="2019-03" db="EMBL/GenBank/DDBJ databases">
        <title>Empedobacter tilapiae sp. nov., isolated from an intestine of Nile tilapia Oreochromis niloticus.</title>
        <authorList>
            <person name="Kim Y.-O."/>
            <person name="Yoon J.-H."/>
        </authorList>
    </citation>
    <scope>NUCLEOTIDE SEQUENCE [LARGE SCALE GENOMIC DNA]</scope>
    <source>
        <strain evidence="1 2">MRS2</strain>
    </source>
</reference>
<dbReference type="OrthoDB" id="767755at2"/>
<gene>
    <name evidence="1" type="ORF">E4J94_15790</name>
</gene>
<dbReference type="RefSeq" id="WP_135836750.1">
    <property type="nucleotide sequence ID" value="NZ_SRPE01000013.1"/>
</dbReference>